<dbReference type="RefSeq" id="WP_170303126.1">
    <property type="nucleotide sequence ID" value="NZ_BKAJ01000057.1"/>
</dbReference>
<evidence type="ECO:0000256" key="1">
    <source>
        <dbReference type="SAM" id="MobiDB-lite"/>
    </source>
</evidence>
<evidence type="ECO:0000256" key="2">
    <source>
        <dbReference type="SAM" id="SignalP"/>
    </source>
</evidence>
<comment type="caution">
    <text evidence="3">The sequence shown here is derived from an EMBL/GenBank/DDBJ whole genome shotgun (WGS) entry which is preliminary data.</text>
</comment>
<keyword evidence="4" id="KW-1185">Reference proteome</keyword>
<feature type="region of interest" description="Disordered" evidence="1">
    <location>
        <begin position="167"/>
        <end position="210"/>
    </location>
</feature>
<accession>A0A512NB49</accession>
<gene>
    <name evidence="3" type="ORF">RSO01_33420</name>
</gene>
<name>A0A512NB49_9HYPH</name>
<organism evidence="3 4">
    <name type="scientific">Reyranella soli</name>
    <dbReference type="NCBI Taxonomy" id="1230389"/>
    <lineage>
        <taxon>Bacteria</taxon>
        <taxon>Pseudomonadati</taxon>
        <taxon>Pseudomonadota</taxon>
        <taxon>Alphaproteobacteria</taxon>
        <taxon>Hyphomicrobiales</taxon>
        <taxon>Reyranellaceae</taxon>
        <taxon>Reyranella</taxon>
    </lineage>
</organism>
<feature type="compositionally biased region" description="Basic residues" evidence="1">
    <location>
        <begin position="170"/>
        <end position="184"/>
    </location>
</feature>
<keyword evidence="2" id="KW-0732">Signal</keyword>
<dbReference type="AlphaFoldDB" id="A0A512NB49"/>
<feature type="chain" id="PRO_5021734725" evidence="2">
    <location>
        <begin position="25"/>
        <end position="227"/>
    </location>
</feature>
<proteinExistence type="predicted"/>
<dbReference type="Proteomes" id="UP000321058">
    <property type="component" value="Unassembled WGS sequence"/>
</dbReference>
<sequence>MSAKVIAVAVTAVVMAAATAVVTAAEPEAGTAAVLAEPVQAPAVVLVPEAAELDLVAPGVAVPEVAARELELLVVPVREELELVPELVAPEVAVPEAGVAEVEQPAGPAEAVRVAAAQAVPLRPAQAMAQRVPAWVLAAVETEALARRVQSVPLPVLPAWALPQAVAHPTGRRRMGRPRGRMARSRGLGGGRGPTSWRPLPVRKRPAPTSCVQCTSAATSLRVQQTA</sequence>
<protein>
    <submittedName>
        <fullName evidence="3">Uncharacterized protein</fullName>
    </submittedName>
</protein>
<feature type="signal peptide" evidence="2">
    <location>
        <begin position="1"/>
        <end position="24"/>
    </location>
</feature>
<dbReference type="EMBL" id="BKAJ01000057">
    <property type="protein sequence ID" value="GEP56176.1"/>
    <property type="molecule type" value="Genomic_DNA"/>
</dbReference>
<evidence type="ECO:0000313" key="3">
    <source>
        <dbReference type="EMBL" id="GEP56176.1"/>
    </source>
</evidence>
<evidence type="ECO:0000313" key="4">
    <source>
        <dbReference type="Proteomes" id="UP000321058"/>
    </source>
</evidence>
<reference evidence="3 4" key="1">
    <citation type="submission" date="2019-07" db="EMBL/GenBank/DDBJ databases">
        <title>Whole genome shotgun sequence of Reyranella soli NBRC 108950.</title>
        <authorList>
            <person name="Hosoyama A."/>
            <person name="Uohara A."/>
            <person name="Ohji S."/>
            <person name="Ichikawa N."/>
        </authorList>
    </citation>
    <scope>NUCLEOTIDE SEQUENCE [LARGE SCALE GENOMIC DNA]</scope>
    <source>
        <strain evidence="3 4">NBRC 108950</strain>
    </source>
</reference>